<feature type="transmembrane region" description="Helical" evidence="1">
    <location>
        <begin position="137"/>
        <end position="161"/>
    </location>
</feature>
<keyword evidence="1" id="KW-0472">Membrane</keyword>
<name>A1VL42_POLNA</name>
<feature type="transmembrane region" description="Helical" evidence="1">
    <location>
        <begin position="230"/>
        <end position="261"/>
    </location>
</feature>
<feature type="transmembrane region" description="Helical" evidence="1">
    <location>
        <begin position="75"/>
        <end position="98"/>
    </location>
</feature>
<keyword evidence="1" id="KW-0812">Transmembrane</keyword>
<organism evidence="2 3">
    <name type="scientific">Polaromonas naphthalenivorans (strain CJ2)</name>
    <dbReference type="NCBI Taxonomy" id="365044"/>
    <lineage>
        <taxon>Bacteria</taxon>
        <taxon>Pseudomonadati</taxon>
        <taxon>Pseudomonadota</taxon>
        <taxon>Betaproteobacteria</taxon>
        <taxon>Burkholderiales</taxon>
        <taxon>Comamonadaceae</taxon>
        <taxon>Polaromonas</taxon>
    </lineage>
</organism>
<dbReference type="RefSeq" id="WP_011800464.1">
    <property type="nucleotide sequence ID" value="NC_008781.1"/>
</dbReference>
<feature type="transmembrane region" description="Helical" evidence="1">
    <location>
        <begin position="20"/>
        <end position="38"/>
    </location>
</feature>
<keyword evidence="3" id="KW-1185">Reference proteome</keyword>
<feature type="transmembrane region" description="Helical" evidence="1">
    <location>
        <begin position="50"/>
        <end position="69"/>
    </location>
</feature>
<dbReference type="AlphaFoldDB" id="A1VL42"/>
<accession>A1VL42</accession>
<sequence>MPPSKLPPLSPLPPPATRGALALPGIRSISLAQPLIWLARGAQDMRRGGWLSLLHGLVPAAFGGLLVLLARDHFWLLAGAFSGFLVVAPVLATGLYAISRAIERGEPVNPQLIVQTWTRWQYSRYAAKGGYWSLVRFGLLLALAGTGWVLTSAALITLLATQPINTPLDFLRHVVLAPGHYVFELWLTMGGLLAAPIFASSVIAMPLLLDRRVDVLQAVLTSWQAVLTNPVPLALWAALIMGLTLLGLGTLLGLIVLLPLLGHASWHAYRDLVDASALPERLPPEGAA</sequence>
<dbReference type="EMBL" id="CP000529">
    <property type="protein sequence ID" value="ABM36370.1"/>
    <property type="molecule type" value="Genomic_DNA"/>
</dbReference>
<gene>
    <name evidence="2" type="ordered locus">Pnap_1053</name>
</gene>
<feature type="transmembrane region" description="Helical" evidence="1">
    <location>
        <begin position="181"/>
        <end position="209"/>
    </location>
</feature>
<evidence type="ECO:0000313" key="2">
    <source>
        <dbReference type="EMBL" id="ABM36370.1"/>
    </source>
</evidence>
<dbReference type="Proteomes" id="UP000000644">
    <property type="component" value="Chromosome"/>
</dbReference>
<dbReference type="HOGENOM" id="CLU_067791_0_0_4"/>
<reference evidence="3" key="1">
    <citation type="journal article" date="2009" name="Environ. Microbiol.">
        <title>The genome of Polaromonas naphthalenivorans strain CJ2, isolated from coal tar-contaminated sediment, reveals physiological and metabolic versatility and evolution through extensive horizontal gene transfer.</title>
        <authorList>
            <person name="Yagi J.M."/>
            <person name="Sims D."/>
            <person name="Brettin T."/>
            <person name="Bruce D."/>
            <person name="Madsen E.L."/>
        </authorList>
    </citation>
    <scope>NUCLEOTIDE SEQUENCE [LARGE SCALE GENOMIC DNA]</scope>
    <source>
        <strain evidence="3">CJ2</strain>
    </source>
</reference>
<dbReference type="KEGG" id="pna:Pnap_1053"/>
<dbReference type="InterPro" id="IPR018692">
    <property type="entry name" value="DUF2189"/>
</dbReference>
<dbReference type="eggNOG" id="COG5473">
    <property type="taxonomic scope" value="Bacteria"/>
</dbReference>
<protein>
    <submittedName>
        <fullName evidence="2">Integral membrane protein</fullName>
    </submittedName>
</protein>
<proteinExistence type="predicted"/>
<dbReference type="Pfam" id="PF09955">
    <property type="entry name" value="DUF2189"/>
    <property type="match status" value="1"/>
</dbReference>
<evidence type="ECO:0000256" key="1">
    <source>
        <dbReference type="SAM" id="Phobius"/>
    </source>
</evidence>
<dbReference type="STRING" id="365044.Pnap_1053"/>
<evidence type="ECO:0000313" key="3">
    <source>
        <dbReference type="Proteomes" id="UP000000644"/>
    </source>
</evidence>
<keyword evidence="1" id="KW-1133">Transmembrane helix</keyword>